<evidence type="ECO:0000313" key="3">
    <source>
        <dbReference type="Proteomes" id="UP000199399"/>
    </source>
</evidence>
<reference evidence="3" key="1">
    <citation type="submission" date="2016-10" db="EMBL/GenBank/DDBJ databases">
        <authorList>
            <person name="Varghese N."/>
            <person name="Submissions S."/>
        </authorList>
    </citation>
    <scope>NUCLEOTIDE SEQUENCE [LARGE SCALE GENOMIC DNA]</scope>
    <source>
        <strain evidence="3">DSM 16477</strain>
    </source>
</reference>
<organism evidence="2 3">
    <name type="scientific">Sulfitobacter delicatus</name>
    <dbReference type="NCBI Taxonomy" id="218672"/>
    <lineage>
        <taxon>Bacteria</taxon>
        <taxon>Pseudomonadati</taxon>
        <taxon>Pseudomonadota</taxon>
        <taxon>Alphaproteobacteria</taxon>
        <taxon>Rhodobacterales</taxon>
        <taxon>Roseobacteraceae</taxon>
        <taxon>Sulfitobacter</taxon>
    </lineage>
</organism>
<dbReference type="RefSeq" id="WP_093743957.1">
    <property type="nucleotide sequence ID" value="NZ_FNBP01000013.1"/>
</dbReference>
<evidence type="ECO:0000256" key="1">
    <source>
        <dbReference type="SAM" id="SignalP"/>
    </source>
</evidence>
<keyword evidence="3" id="KW-1185">Reference proteome</keyword>
<name>A0A1G7XW82_9RHOB</name>
<dbReference type="PROSITE" id="PS51257">
    <property type="entry name" value="PROKAR_LIPOPROTEIN"/>
    <property type="match status" value="1"/>
</dbReference>
<accession>A0A1G7XW82</accession>
<protein>
    <recommendedName>
        <fullName evidence="4">Lipoprotein</fullName>
    </recommendedName>
</protein>
<evidence type="ECO:0000313" key="2">
    <source>
        <dbReference type="EMBL" id="SDG88472.1"/>
    </source>
</evidence>
<evidence type="ECO:0008006" key="4">
    <source>
        <dbReference type="Google" id="ProtNLM"/>
    </source>
</evidence>
<dbReference type="Proteomes" id="UP000199399">
    <property type="component" value="Unassembled WGS sequence"/>
</dbReference>
<proteinExistence type="predicted"/>
<dbReference type="EMBL" id="FNBP01000013">
    <property type="protein sequence ID" value="SDG88472.1"/>
    <property type="molecule type" value="Genomic_DNA"/>
</dbReference>
<feature type="signal peptide" evidence="1">
    <location>
        <begin position="1"/>
        <end position="21"/>
    </location>
</feature>
<feature type="chain" id="PRO_5011792813" description="Lipoprotein" evidence="1">
    <location>
        <begin position="22"/>
        <end position="194"/>
    </location>
</feature>
<gene>
    <name evidence="2" type="ORF">SAMN04489759_11381</name>
</gene>
<keyword evidence="1" id="KW-0732">Signal</keyword>
<dbReference type="OrthoDB" id="7865311at2"/>
<dbReference type="STRING" id="218672.SAMN04489759_11381"/>
<sequence length="194" mass="20779">MNRVASLFILLALLGGCGALPGGGSFSGESAADVRDVEFGAVQHFGEVARVCDAKGRDLGQQVNENAARGYRLYDTKPGTSGARSYYITGFSDGCPRQLTAANVLLADASDYEQIRFGPAGENLPYGETDATYEQIKGQVCGTRRGQPCGKRIATLDKNTFFVSAYERFGETSRWSEILVHDGDVMAVAMKSAN</sequence>
<dbReference type="AlphaFoldDB" id="A0A1G7XW82"/>